<feature type="compositionally biased region" description="Polar residues" evidence="1">
    <location>
        <begin position="34"/>
        <end position="45"/>
    </location>
</feature>
<keyword evidence="3" id="KW-1185">Reference proteome</keyword>
<protein>
    <submittedName>
        <fullName evidence="2">Uncharacterized protein</fullName>
    </submittedName>
</protein>
<feature type="compositionally biased region" description="Basic and acidic residues" evidence="1">
    <location>
        <begin position="9"/>
        <end position="20"/>
    </location>
</feature>
<sequence>MSKILTRSRSGDKATQKNENVDGESNAEDGDEVTSISNSSTNQGPLSFDEHCDRWSIYFEDANITDAVKKRNQFLNYQDDKMYGVISTLCLPKKQVEPSSLVYQDKMNSRVQKETESASEFIADLHKIAMFLLWQKWPQIPPVSSTDKCLLFILPVKGSHYTRACKRKLQQANYVEVVADAEDEDAESIH</sequence>
<accession>A0A8S1E7K5</accession>
<proteinExistence type="predicted"/>
<name>A0A8S1E7K5_9INSE</name>
<dbReference type="EMBL" id="CADEPI010000463">
    <property type="protein sequence ID" value="CAB3386218.1"/>
    <property type="molecule type" value="Genomic_DNA"/>
</dbReference>
<feature type="region of interest" description="Disordered" evidence="1">
    <location>
        <begin position="1"/>
        <end position="47"/>
    </location>
</feature>
<evidence type="ECO:0000313" key="2">
    <source>
        <dbReference type="EMBL" id="CAB3386218.1"/>
    </source>
</evidence>
<feature type="compositionally biased region" description="Acidic residues" evidence="1">
    <location>
        <begin position="21"/>
        <end position="32"/>
    </location>
</feature>
<comment type="caution">
    <text evidence="2">The sequence shown here is derived from an EMBL/GenBank/DDBJ whole genome shotgun (WGS) entry which is preliminary data.</text>
</comment>
<evidence type="ECO:0000313" key="3">
    <source>
        <dbReference type="Proteomes" id="UP000494165"/>
    </source>
</evidence>
<dbReference type="AlphaFoldDB" id="A0A8S1E7K5"/>
<reference evidence="2 3" key="1">
    <citation type="submission" date="2020-04" db="EMBL/GenBank/DDBJ databases">
        <authorList>
            <person name="Alioto T."/>
            <person name="Alioto T."/>
            <person name="Gomez Garrido J."/>
        </authorList>
    </citation>
    <scope>NUCLEOTIDE SEQUENCE [LARGE SCALE GENOMIC DNA]</scope>
</reference>
<gene>
    <name evidence="2" type="ORF">CLODIP_2_CD07344</name>
</gene>
<organism evidence="2 3">
    <name type="scientific">Cloeon dipterum</name>
    <dbReference type="NCBI Taxonomy" id="197152"/>
    <lineage>
        <taxon>Eukaryota</taxon>
        <taxon>Metazoa</taxon>
        <taxon>Ecdysozoa</taxon>
        <taxon>Arthropoda</taxon>
        <taxon>Hexapoda</taxon>
        <taxon>Insecta</taxon>
        <taxon>Pterygota</taxon>
        <taxon>Palaeoptera</taxon>
        <taxon>Ephemeroptera</taxon>
        <taxon>Pisciforma</taxon>
        <taxon>Baetidae</taxon>
        <taxon>Cloeon</taxon>
    </lineage>
</organism>
<evidence type="ECO:0000256" key="1">
    <source>
        <dbReference type="SAM" id="MobiDB-lite"/>
    </source>
</evidence>
<dbReference type="Proteomes" id="UP000494165">
    <property type="component" value="Unassembled WGS sequence"/>
</dbReference>